<reference evidence="2 3" key="1">
    <citation type="journal article" date="2019" name="ISME J.">
        <title>Insights into ecological role of a new deltaproteobacterial order Candidatus Acidulodesulfobacterales by metagenomics and metatranscriptomics.</title>
        <authorList>
            <person name="Tan S."/>
            <person name="Liu J."/>
            <person name="Fang Y."/>
            <person name="Hedlund B.P."/>
            <person name="Lian Z.H."/>
            <person name="Huang L.Y."/>
            <person name="Li J.T."/>
            <person name="Huang L.N."/>
            <person name="Li W.J."/>
            <person name="Jiang H.C."/>
            <person name="Dong H.L."/>
            <person name="Shu W.S."/>
        </authorList>
    </citation>
    <scope>NUCLEOTIDE SEQUENCE [LARGE SCALE GENOMIC DNA]</scope>
    <source>
        <strain evidence="2">AP1</strain>
    </source>
</reference>
<comment type="caution">
    <text evidence="2">The sequence shown here is derived from an EMBL/GenBank/DDBJ whole genome shotgun (WGS) entry which is preliminary data.</text>
</comment>
<feature type="region of interest" description="Disordered" evidence="1">
    <location>
        <begin position="18"/>
        <end position="44"/>
    </location>
</feature>
<evidence type="ECO:0000313" key="3">
    <source>
        <dbReference type="Proteomes" id="UP000319296"/>
    </source>
</evidence>
<sequence>MGFSGEVGLNKLTLHSLNKDKNLNAKNKNKKRENKNGNGNNYDNEFKCQYKKKNGNESGVISSTFKEFDKIDNANYSANSNVEENKAYNYMNSKFFDILNLWEIRTNNYYTKDEIFFMSALFITNEYIPVLINIRNYTDYDYICDINSKDKNNIKNNNSLSLNLHNNSKSNGNGNFINRNLIYSNDNYFDGNENIHKNNDIPNIIKINYSNALKFFKKAIELNPCNPNYYYEYAECLKKSGKAKDAETFFKKAFESAL</sequence>
<protein>
    <submittedName>
        <fullName evidence="2">Tetratricopeptide repeat protein</fullName>
    </submittedName>
</protein>
<dbReference type="InterPro" id="IPR011990">
    <property type="entry name" value="TPR-like_helical_dom_sf"/>
</dbReference>
<gene>
    <name evidence="2" type="ORF">EVG15_10465</name>
</gene>
<evidence type="ECO:0000313" key="2">
    <source>
        <dbReference type="EMBL" id="RZD17555.1"/>
    </source>
</evidence>
<dbReference type="Gene3D" id="1.25.40.10">
    <property type="entry name" value="Tetratricopeptide repeat domain"/>
    <property type="match status" value="1"/>
</dbReference>
<dbReference type="Pfam" id="PF13431">
    <property type="entry name" value="TPR_17"/>
    <property type="match status" value="1"/>
</dbReference>
<dbReference type="AlphaFoldDB" id="A0A519BJV7"/>
<organism evidence="2 3">
    <name type="scientific">Candidatus Acididesulfobacter diazotrophicus</name>
    <dbReference type="NCBI Taxonomy" id="2597226"/>
    <lineage>
        <taxon>Bacteria</taxon>
        <taxon>Deltaproteobacteria</taxon>
        <taxon>Candidatus Acidulodesulfobacterales</taxon>
        <taxon>Candidatus Acididesulfobacter</taxon>
    </lineage>
</organism>
<accession>A0A519BJV7</accession>
<dbReference type="Proteomes" id="UP000319296">
    <property type="component" value="Unassembled WGS sequence"/>
</dbReference>
<name>A0A519BJV7_9DELT</name>
<proteinExistence type="predicted"/>
<dbReference type="EMBL" id="SGBB01000032">
    <property type="protein sequence ID" value="RZD17555.1"/>
    <property type="molecule type" value="Genomic_DNA"/>
</dbReference>
<evidence type="ECO:0000256" key="1">
    <source>
        <dbReference type="SAM" id="MobiDB-lite"/>
    </source>
</evidence>
<dbReference type="SUPFAM" id="SSF48452">
    <property type="entry name" value="TPR-like"/>
    <property type="match status" value="1"/>
</dbReference>